<protein>
    <submittedName>
        <fullName evidence="1">Uncharacterized protein</fullName>
    </submittedName>
</protein>
<gene>
    <name evidence="1" type="ORF">H2200_001923</name>
</gene>
<name>A0AA38XLV9_9EURO</name>
<evidence type="ECO:0000313" key="2">
    <source>
        <dbReference type="Proteomes" id="UP001172673"/>
    </source>
</evidence>
<dbReference type="EMBL" id="JAPDRK010000002">
    <property type="protein sequence ID" value="KAJ9615846.1"/>
    <property type="molecule type" value="Genomic_DNA"/>
</dbReference>
<keyword evidence="2" id="KW-1185">Reference proteome</keyword>
<accession>A0AA38XLV9</accession>
<evidence type="ECO:0000313" key="1">
    <source>
        <dbReference type="EMBL" id="KAJ9615846.1"/>
    </source>
</evidence>
<dbReference type="AlphaFoldDB" id="A0AA38XLV9"/>
<comment type="caution">
    <text evidence="1">The sequence shown here is derived from an EMBL/GenBank/DDBJ whole genome shotgun (WGS) entry which is preliminary data.</text>
</comment>
<organism evidence="1 2">
    <name type="scientific">Cladophialophora chaetospira</name>
    <dbReference type="NCBI Taxonomy" id="386627"/>
    <lineage>
        <taxon>Eukaryota</taxon>
        <taxon>Fungi</taxon>
        <taxon>Dikarya</taxon>
        <taxon>Ascomycota</taxon>
        <taxon>Pezizomycotina</taxon>
        <taxon>Eurotiomycetes</taxon>
        <taxon>Chaetothyriomycetidae</taxon>
        <taxon>Chaetothyriales</taxon>
        <taxon>Herpotrichiellaceae</taxon>
        <taxon>Cladophialophora</taxon>
    </lineage>
</organism>
<reference evidence="1" key="1">
    <citation type="submission" date="2022-10" db="EMBL/GenBank/DDBJ databases">
        <title>Culturing micro-colonial fungi from biological soil crusts in the Mojave desert and describing Neophaeococcomyces mojavensis, and introducing the new genera and species Taxawa tesnikishii.</title>
        <authorList>
            <person name="Kurbessoian T."/>
            <person name="Stajich J.E."/>
        </authorList>
    </citation>
    <scope>NUCLEOTIDE SEQUENCE</scope>
    <source>
        <strain evidence="1">TK_41</strain>
    </source>
</reference>
<proteinExistence type="predicted"/>
<sequence>MSGPGDAIECITPDDPYATATTGLNGFTLRIGAVIYFLKAFHEMFPGGVDRLASFAGKCKE</sequence>
<dbReference type="Proteomes" id="UP001172673">
    <property type="component" value="Unassembled WGS sequence"/>
</dbReference>